<dbReference type="PANTHER" id="PTHR30086">
    <property type="entry name" value="ARGININE EXPORTER PROTEIN ARGO"/>
    <property type="match status" value="1"/>
</dbReference>
<evidence type="ECO:0000256" key="1">
    <source>
        <dbReference type="ARBA" id="ARBA00004651"/>
    </source>
</evidence>
<feature type="transmembrane region" description="Helical" evidence="6">
    <location>
        <begin position="6"/>
        <end position="26"/>
    </location>
</feature>
<dbReference type="InterPro" id="IPR001123">
    <property type="entry name" value="LeuE-type"/>
</dbReference>
<keyword evidence="8" id="KW-1185">Reference proteome</keyword>
<name>A0ABX8Z6R9_9NEIS</name>
<sequence>METFITGFLLSISLCLDIGMVNVAMIDLTMKHGRRAGFLLGFGSCFGDLIYAVLALLGMRYLLQFPSVQWITWLGGGTLLVWLAWKMAREALQDAQRAETSHPPLPAKHHLFGRGLVLAMASPTSILWFAAVGGSLIAQATDGSLLSTSEFLIGFFMGGIAWTLGIVCASHQGGKTMGNRFKQGCHVISALLYLYFAGLVLSNGYQALWLNAAP</sequence>
<evidence type="ECO:0000256" key="3">
    <source>
        <dbReference type="ARBA" id="ARBA00022692"/>
    </source>
</evidence>
<dbReference type="RefSeq" id="WP_221005014.1">
    <property type="nucleotide sequence ID" value="NZ_CP081150.1"/>
</dbReference>
<dbReference type="Pfam" id="PF01810">
    <property type="entry name" value="LysE"/>
    <property type="match status" value="1"/>
</dbReference>
<keyword evidence="5 6" id="KW-0472">Membrane</keyword>
<accession>A0ABX8Z6R9</accession>
<feature type="transmembrane region" description="Helical" evidence="6">
    <location>
        <begin position="111"/>
        <end position="131"/>
    </location>
</feature>
<organism evidence="7 8">
    <name type="scientific">Deefgea tanakiae</name>
    <dbReference type="NCBI Taxonomy" id="2865840"/>
    <lineage>
        <taxon>Bacteria</taxon>
        <taxon>Pseudomonadati</taxon>
        <taxon>Pseudomonadota</taxon>
        <taxon>Betaproteobacteria</taxon>
        <taxon>Neisseriales</taxon>
        <taxon>Chitinibacteraceae</taxon>
        <taxon>Deefgea</taxon>
    </lineage>
</organism>
<proteinExistence type="predicted"/>
<keyword evidence="2" id="KW-1003">Cell membrane</keyword>
<evidence type="ECO:0000256" key="2">
    <source>
        <dbReference type="ARBA" id="ARBA00022475"/>
    </source>
</evidence>
<dbReference type="EMBL" id="CP081150">
    <property type="protein sequence ID" value="QZA76609.1"/>
    <property type="molecule type" value="Genomic_DNA"/>
</dbReference>
<evidence type="ECO:0000313" key="7">
    <source>
        <dbReference type="EMBL" id="QZA76609.1"/>
    </source>
</evidence>
<reference evidence="7 8" key="1">
    <citation type="submission" date="2021-08" db="EMBL/GenBank/DDBJ databases">
        <title>complete genome sequencing of Deefgea sp. D25.</title>
        <authorList>
            <person name="Bae J.-W."/>
            <person name="Gim D.-H."/>
        </authorList>
    </citation>
    <scope>NUCLEOTIDE SEQUENCE [LARGE SCALE GENOMIC DNA]</scope>
    <source>
        <strain evidence="7 8">D25</strain>
    </source>
</reference>
<evidence type="ECO:0000256" key="6">
    <source>
        <dbReference type="SAM" id="Phobius"/>
    </source>
</evidence>
<feature type="transmembrane region" description="Helical" evidence="6">
    <location>
        <begin position="151"/>
        <end position="169"/>
    </location>
</feature>
<keyword evidence="3 6" id="KW-0812">Transmembrane</keyword>
<comment type="subcellular location">
    <subcellularLocation>
        <location evidence="1">Cell membrane</location>
        <topology evidence="1">Multi-pass membrane protein</topology>
    </subcellularLocation>
</comment>
<gene>
    <name evidence="7" type="ORF">K4H28_09725</name>
</gene>
<evidence type="ECO:0000256" key="5">
    <source>
        <dbReference type="ARBA" id="ARBA00023136"/>
    </source>
</evidence>
<feature type="transmembrane region" description="Helical" evidence="6">
    <location>
        <begin position="68"/>
        <end position="85"/>
    </location>
</feature>
<protein>
    <submittedName>
        <fullName evidence="7">LysE family translocator</fullName>
    </submittedName>
</protein>
<feature type="transmembrane region" description="Helical" evidence="6">
    <location>
        <begin position="190"/>
        <end position="209"/>
    </location>
</feature>
<dbReference type="Proteomes" id="UP000825679">
    <property type="component" value="Chromosome"/>
</dbReference>
<keyword evidence="4 6" id="KW-1133">Transmembrane helix</keyword>
<evidence type="ECO:0000313" key="8">
    <source>
        <dbReference type="Proteomes" id="UP000825679"/>
    </source>
</evidence>
<evidence type="ECO:0000256" key="4">
    <source>
        <dbReference type="ARBA" id="ARBA00022989"/>
    </source>
</evidence>
<dbReference type="PANTHER" id="PTHR30086:SF20">
    <property type="entry name" value="ARGININE EXPORTER PROTEIN ARGO-RELATED"/>
    <property type="match status" value="1"/>
</dbReference>
<feature type="transmembrane region" description="Helical" evidence="6">
    <location>
        <begin position="38"/>
        <end position="62"/>
    </location>
</feature>